<evidence type="ECO:0000313" key="4">
    <source>
        <dbReference type="Proteomes" id="UP001501353"/>
    </source>
</evidence>
<dbReference type="SUPFAM" id="SSF55797">
    <property type="entry name" value="PR-1-like"/>
    <property type="match status" value="1"/>
</dbReference>
<dbReference type="RefSeq" id="WP_344762785.1">
    <property type="nucleotide sequence ID" value="NZ_BAAAZE010000008.1"/>
</dbReference>
<dbReference type="InterPro" id="IPR035940">
    <property type="entry name" value="CAP_sf"/>
</dbReference>
<organism evidence="3 4">
    <name type="scientific">Actimicrobium antarcticum</name>
    <dbReference type="NCBI Taxonomy" id="1051899"/>
    <lineage>
        <taxon>Bacteria</taxon>
        <taxon>Pseudomonadati</taxon>
        <taxon>Pseudomonadota</taxon>
        <taxon>Betaproteobacteria</taxon>
        <taxon>Burkholderiales</taxon>
        <taxon>Oxalobacteraceae</taxon>
        <taxon>Actimicrobium</taxon>
    </lineage>
</organism>
<name>A0ABP7T3D2_9BURK</name>
<feature type="domain" description="SCP" evidence="2">
    <location>
        <begin position="61"/>
        <end position="189"/>
    </location>
</feature>
<proteinExistence type="predicted"/>
<dbReference type="Gene3D" id="3.40.33.10">
    <property type="entry name" value="CAP"/>
    <property type="match status" value="1"/>
</dbReference>
<comment type="caution">
    <text evidence="3">The sequence shown here is derived from an EMBL/GenBank/DDBJ whole genome shotgun (WGS) entry which is preliminary data.</text>
</comment>
<dbReference type="PANTHER" id="PTHR31157:SF1">
    <property type="entry name" value="SCP DOMAIN-CONTAINING PROTEIN"/>
    <property type="match status" value="1"/>
</dbReference>
<gene>
    <name evidence="3" type="ORF">GCM10022212_16250</name>
</gene>
<dbReference type="EMBL" id="BAAAZE010000008">
    <property type="protein sequence ID" value="GAA4020484.1"/>
    <property type="molecule type" value="Genomic_DNA"/>
</dbReference>
<feature type="signal peptide" evidence="1">
    <location>
        <begin position="1"/>
        <end position="24"/>
    </location>
</feature>
<dbReference type="PANTHER" id="PTHR31157">
    <property type="entry name" value="SCP DOMAIN-CONTAINING PROTEIN"/>
    <property type="match status" value="1"/>
</dbReference>
<dbReference type="PROSITE" id="PS51257">
    <property type="entry name" value="PROKAR_LIPOPROTEIN"/>
    <property type="match status" value="1"/>
</dbReference>
<evidence type="ECO:0000313" key="3">
    <source>
        <dbReference type="EMBL" id="GAA4020484.1"/>
    </source>
</evidence>
<protein>
    <recommendedName>
        <fullName evidence="2">SCP domain-containing protein</fullName>
    </recommendedName>
</protein>
<keyword evidence="4" id="KW-1185">Reference proteome</keyword>
<dbReference type="CDD" id="cd05379">
    <property type="entry name" value="CAP_bacterial"/>
    <property type="match status" value="1"/>
</dbReference>
<accession>A0ABP7T3D2</accession>
<evidence type="ECO:0000259" key="2">
    <source>
        <dbReference type="Pfam" id="PF00188"/>
    </source>
</evidence>
<dbReference type="Pfam" id="PF00188">
    <property type="entry name" value="CAP"/>
    <property type="match status" value="1"/>
</dbReference>
<dbReference type="InterPro" id="IPR014044">
    <property type="entry name" value="CAP_dom"/>
</dbReference>
<evidence type="ECO:0000256" key="1">
    <source>
        <dbReference type="SAM" id="SignalP"/>
    </source>
</evidence>
<feature type="chain" id="PRO_5047324586" description="SCP domain-containing protein" evidence="1">
    <location>
        <begin position="25"/>
        <end position="317"/>
    </location>
</feature>
<sequence>MIQSRRFAAHLASLALALALSACGGGGASTATPATDQSAVRTIADPGAPVLTGNTATDGFNQINFRRQQMGLTVLSRNRQVDIAAQGHSNYQKINDTITHTQIPGSQGFTGTEVANRLTAANYAFTSTTGYAFGEVIAASGDLSGAANADDLITAIYHRFVIFEPKFKEAGAGSAGLSATGYNFFTVDFTANGLSGGVGTGQLAVYPFTGQQNVSPIFYSDQESPDPIPGQNAVGYPVSVHADIDATVLTQRFTITPRGGVALATRLLIHADDPETPTSAAAIVPLTVLTAATIYDVQFIGTVSGVAVTRNWSFTTR</sequence>
<dbReference type="Proteomes" id="UP001501353">
    <property type="component" value="Unassembled WGS sequence"/>
</dbReference>
<keyword evidence="1" id="KW-0732">Signal</keyword>
<reference evidence="4" key="1">
    <citation type="journal article" date="2019" name="Int. J. Syst. Evol. Microbiol.">
        <title>The Global Catalogue of Microorganisms (GCM) 10K type strain sequencing project: providing services to taxonomists for standard genome sequencing and annotation.</title>
        <authorList>
            <consortium name="The Broad Institute Genomics Platform"/>
            <consortium name="The Broad Institute Genome Sequencing Center for Infectious Disease"/>
            <person name="Wu L."/>
            <person name="Ma J."/>
        </authorList>
    </citation>
    <scope>NUCLEOTIDE SEQUENCE [LARGE SCALE GENOMIC DNA]</scope>
    <source>
        <strain evidence="4">JCM 16673</strain>
    </source>
</reference>